<dbReference type="Proteomes" id="UP000037943">
    <property type="component" value="Unassembled WGS sequence"/>
</dbReference>
<organism evidence="2 3">
    <name type="scientific">Pseudomonas amygdali pv. lachrymans</name>
    <name type="common">Pseudomonas syringae pv. lachrymans</name>
    <dbReference type="NCBI Taxonomy" id="53707"/>
    <lineage>
        <taxon>Bacteria</taxon>
        <taxon>Pseudomonadati</taxon>
        <taxon>Pseudomonadota</taxon>
        <taxon>Gammaproteobacteria</taxon>
        <taxon>Pseudomonadales</taxon>
        <taxon>Pseudomonadaceae</taxon>
        <taxon>Pseudomonas</taxon>
        <taxon>Pseudomonas amygdali</taxon>
    </lineage>
</organism>
<reference evidence="2 3" key="1">
    <citation type="submission" date="2015-10" db="EMBL/GenBank/DDBJ databases">
        <title>Comparative genomics and high-throughput reverse genetic screens identify a new phytobacterial MAMP and an Arabidopsis receptor required for immune elicitation.</title>
        <authorList>
            <person name="Mott G.A."/>
            <person name="Thakur S."/>
            <person name="Wang P.W."/>
            <person name="Desveaux D."/>
            <person name="Guttman D.S."/>
        </authorList>
    </citation>
    <scope>NUCLEOTIDE SEQUENCE [LARGE SCALE GENOMIC DNA]</scope>
    <source>
        <strain evidence="2 3">107</strain>
    </source>
</reference>
<dbReference type="EMBL" id="LGLK01000059">
    <property type="protein sequence ID" value="KPC16165.1"/>
    <property type="molecule type" value="Genomic_DNA"/>
</dbReference>
<evidence type="ECO:0000256" key="1">
    <source>
        <dbReference type="SAM" id="MobiDB-lite"/>
    </source>
</evidence>
<keyword evidence="3" id="KW-1185">Reference proteome</keyword>
<evidence type="ECO:0000313" key="3">
    <source>
        <dbReference type="Proteomes" id="UP000037943"/>
    </source>
</evidence>
<gene>
    <name evidence="2" type="ORF">AC499_1599</name>
</gene>
<protein>
    <submittedName>
        <fullName evidence="2">Uncharacterized protein</fullName>
    </submittedName>
</protein>
<feature type="region of interest" description="Disordered" evidence="1">
    <location>
        <begin position="1"/>
        <end position="35"/>
    </location>
</feature>
<name>A0ABR5KNZ6_PSEAV</name>
<evidence type="ECO:0000313" key="2">
    <source>
        <dbReference type="EMBL" id="KPC16165.1"/>
    </source>
</evidence>
<comment type="caution">
    <text evidence="2">The sequence shown here is derived from an EMBL/GenBank/DDBJ whole genome shotgun (WGS) entry which is preliminary data.</text>
</comment>
<proteinExistence type="predicted"/>
<accession>A0ABR5KNZ6</accession>
<sequence length="63" mass="7124">MRDNERRPGLLVPERSSSGGQKGEDQALPARQHMKNRRVALGVTRPGRYFDSSIERNIQAVFS</sequence>